<feature type="compositionally biased region" description="Polar residues" evidence="3">
    <location>
        <begin position="656"/>
        <end position="676"/>
    </location>
</feature>
<feature type="compositionally biased region" description="Low complexity" evidence="3">
    <location>
        <begin position="751"/>
        <end position="772"/>
    </location>
</feature>
<evidence type="ECO:0000259" key="4">
    <source>
        <dbReference type="PROSITE" id="PS50014"/>
    </source>
</evidence>
<dbReference type="InterPro" id="IPR018359">
    <property type="entry name" value="Bromodomain_CS"/>
</dbReference>
<dbReference type="SUPFAM" id="SSF47370">
    <property type="entry name" value="Bromodomain"/>
    <property type="match status" value="1"/>
</dbReference>
<keyword evidence="1 2" id="KW-0103">Bromodomain</keyword>
<evidence type="ECO:0000256" key="2">
    <source>
        <dbReference type="PROSITE-ProRule" id="PRU00035"/>
    </source>
</evidence>
<dbReference type="PANTHER" id="PTHR22881:SF27">
    <property type="entry name" value="BROMODOMAIN CONTAINING 7_9"/>
    <property type="match status" value="1"/>
</dbReference>
<dbReference type="PROSITE" id="PS50014">
    <property type="entry name" value="BROMODOMAIN_2"/>
    <property type="match status" value="1"/>
</dbReference>
<feature type="compositionally biased region" description="Polar residues" evidence="3">
    <location>
        <begin position="99"/>
        <end position="125"/>
    </location>
</feature>
<evidence type="ECO:0000313" key="6">
    <source>
        <dbReference type="RefSeq" id="XP_022763774.1"/>
    </source>
</evidence>
<feature type="region of interest" description="Disordered" evidence="3">
    <location>
        <begin position="1"/>
        <end position="169"/>
    </location>
</feature>
<feature type="region of interest" description="Disordered" evidence="3">
    <location>
        <begin position="274"/>
        <end position="306"/>
    </location>
</feature>
<dbReference type="AlphaFoldDB" id="A0A6P6AFX3"/>
<dbReference type="PANTHER" id="PTHR22881">
    <property type="entry name" value="BROMODOMAIN CONTAINING PROTEIN"/>
    <property type="match status" value="1"/>
</dbReference>
<keyword evidence="5" id="KW-1185">Reference proteome</keyword>
<proteinExistence type="predicted"/>
<dbReference type="KEGG" id="dzi:111309140"/>
<evidence type="ECO:0000313" key="5">
    <source>
        <dbReference type="Proteomes" id="UP000515121"/>
    </source>
</evidence>
<evidence type="ECO:0000256" key="3">
    <source>
        <dbReference type="SAM" id="MobiDB-lite"/>
    </source>
</evidence>
<dbReference type="Gene3D" id="1.20.920.10">
    <property type="entry name" value="Bromodomain-like"/>
    <property type="match status" value="1"/>
</dbReference>
<dbReference type="PRINTS" id="PR00503">
    <property type="entry name" value="BROMODOMAIN"/>
</dbReference>
<feature type="compositionally biased region" description="Basic and acidic residues" evidence="3">
    <location>
        <begin position="519"/>
        <end position="540"/>
    </location>
</feature>
<feature type="region of interest" description="Disordered" evidence="3">
    <location>
        <begin position="519"/>
        <end position="582"/>
    </location>
</feature>
<feature type="compositionally biased region" description="Polar residues" evidence="3">
    <location>
        <begin position="714"/>
        <end position="739"/>
    </location>
</feature>
<dbReference type="CDD" id="cd04369">
    <property type="entry name" value="Bromodomain"/>
    <property type="match status" value="1"/>
</dbReference>
<feature type="region of interest" description="Disordered" evidence="3">
    <location>
        <begin position="656"/>
        <end position="772"/>
    </location>
</feature>
<dbReference type="Proteomes" id="UP000515121">
    <property type="component" value="Unplaced"/>
</dbReference>
<feature type="compositionally biased region" description="Basic and acidic residues" evidence="3">
    <location>
        <begin position="274"/>
        <end position="287"/>
    </location>
</feature>
<evidence type="ECO:0000256" key="1">
    <source>
        <dbReference type="ARBA" id="ARBA00023117"/>
    </source>
</evidence>
<dbReference type="InterPro" id="IPR051831">
    <property type="entry name" value="Bromodomain_contain_prot"/>
</dbReference>
<organism evidence="5 6">
    <name type="scientific">Durio zibethinus</name>
    <name type="common">Durian</name>
    <dbReference type="NCBI Taxonomy" id="66656"/>
    <lineage>
        <taxon>Eukaryota</taxon>
        <taxon>Viridiplantae</taxon>
        <taxon>Streptophyta</taxon>
        <taxon>Embryophyta</taxon>
        <taxon>Tracheophyta</taxon>
        <taxon>Spermatophyta</taxon>
        <taxon>Magnoliopsida</taxon>
        <taxon>eudicotyledons</taxon>
        <taxon>Gunneridae</taxon>
        <taxon>Pentapetalae</taxon>
        <taxon>rosids</taxon>
        <taxon>malvids</taxon>
        <taxon>Malvales</taxon>
        <taxon>Malvaceae</taxon>
        <taxon>Helicteroideae</taxon>
        <taxon>Durio</taxon>
    </lineage>
</organism>
<dbReference type="GeneID" id="111309140"/>
<feature type="compositionally biased region" description="Basic residues" evidence="3">
    <location>
        <begin position="1"/>
        <end position="13"/>
    </location>
</feature>
<dbReference type="InterPro" id="IPR001487">
    <property type="entry name" value="Bromodomain"/>
</dbReference>
<dbReference type="OrthoDB" id="21449at2759"/>
<reference evidence="6" key="1">
    <citation type="submission" date="2025-08" db="UniProtKB">
        <authorList>
            <consortium name="RefSeq"/>
        </authorList>
    </citation>
    <scope>IDENTIFICATION</scope>
    <source>
        <tissue evidence="6">Fruit stalk</tissue>
    </source>
</reference>
<feature type="domain" description="Bromo" evidence="4">
    <location>
        <begin position="187"/>
        <end position="257"/>
    </location>
</feature>
<protein>
    <submittedName>
        <fullName evidence="6">Bromodomain and WD repeat-containing protein 1-like</fullName>
    </submittedName>
</protein>
<feature type="compositionally biased region" description="Basic residues" evidence="3">
    <location>
        <begin position="85"/>
        <end position="94"/>
    </location>
</feature>
<gene>
    <name evidence="6" type="primary">LOC111309140</name>
</gene>
<name>A0A6P6AFX3_DURZI</name>
<dbReference type="PROSITE" id="PS00633">
    <property type="entry name" value="BROMODOMAIN_1"/>
    <property type="match status" value="1"/>
</dbReference>
<dbReference type="RefSeq" id="XP_022763774.1">
    <property type="nucleotide sequence ID" value="XM_022908039.1"/>
</dbReference>
<accession>A0A6P6AFX3</accession>
<feature type="compositionally biased region" description="Polar residues" evidence="3">
    <location>
        <begin position="573"/>
        <end position="582"/>
    </location>
</feature>
<dbReference type="Pfam" id="PF00439">
    <property type="entry name" value="Bromodomain"/>
    <property type="match status" value="1"/>
</dbReference>
<feature type="compositionally biased region" description="Polar residues" evidence="3">
    <location>
        <begin position="29"/>
        <end position="52"/>
    </location>
</feature>
<dbReference type="InterPro" id="IPR036427">
    <property type="entry name" value="Bromodomain-like_sf"/>
</dbReference>
<feature type="compositionally biased region" description="Basic residues" evidence="3">
    <location>
        <begin position="288"/>
        <end position="302"/>
    </location>
</feature>
<feature type="compositionally biased region" description="Basic and acidic residues" evidence="3">
    <location>
        <begin position="19"/>
        <end position="28"/>
    </location>
</feature>
<sequence>MGRIVEKKKKKGRPSLLDLQKRSLKEQRQNQQNSGRNVSAPQITPNYDSATATPLRRSTRRNPNHSSGDNDDEAEEEEDEELAGKKRREKKLKLVLKLPSSQQKSPVNSESRGSDSNLDDSNACSSHKKRKINSIGDGSGIADSKKEQKSVSGAKPTSNSQGGQLDLGPSTALPDKKLLLFILDRLQKKDTYGVFSEPVDPKELPDYHEVIEHPMDFGTIRKNLDSGAYANLEQFEKDVILICSNAMQYNAPDTIYFRQARSIQELAKKNFDNLRQDSDDNEAEPKVIRRGRPPNKIFKKPPGRPSLERAASEFSLDATLATGAENTIWSNHDIRKGPLASDKSNFADSSGKIYGSRIDVNSGWFTENKYDRSDEGSMLKGYIMKHGKRHFVLDENRRNTYNLFHPSAAAQEASVLTTFDGERKQLVAVGVYLELGYTRSLARFAANLGPVAWKIASKQIEKCLPTGLNFGPGWVGENDIPAQRPLLIPSLSLPPGQQASSLPCSVHPNSCSVPASHALETREDKQSDKPEADNLSEKHVPSVHSISEGHLSKPIPASAKISTESWNEKTEASEGSSGSAFNMTNSSAGVVRPRPPFQIHQSPPIHPGMNGYNGAYGFNLPAQMTKLIGAGRPPGFSFQSSQRPDTVSRTATNFVHPATANSNDPKFSENSCTKNPSCPLPNSGCETVAAPKSGLHPRPSRQELSPHQKPGSRLSPQQKPDSRLSPQQKPDSRLSQQKLDSVPPDLNIRFQSPGSPSSSRADSAQPDLALQL</sequence>
<dbReference type="SMART" id="SM00297">
    <property type="entry name" value="BROMO"/>
    <property type="match status" value="1"/>
</dbReference>
<feature type="compositionally biased region" description="Acidic residues" evidence="3">
    <location>
        <begin position="69"/>
        <end position="81"/>
    </location>
</feature>